<dbReference type="Proteomes" id="UP000572635">
    <property type="component" value="Unassembled WGS sequence"/>
</dbReference>
<dbReference type="InterPro" id="IPR009057">
    <property type="entry name" value="Homeodomain-like_sf"/>
</dbReference>
<evidence type="ECO:0000313" key="6">
    <source>
        <dbReference type="EMBL" id="MBB5432064.1"/>
    </source>
</evidence>
<dbReference type="PRINTS" id="PR00455">
    <property type="entry name" value="HTHTETR"/>
</dbReference>
<keyword evidence="1" id="KW-0805">Transcription regulation</keyword>
<dbReference type="AlphaFoldDB" id="A0A7W8QKU0"/>
<dbReference type="Pfam" id="PF17754">
    <property type="entry name" value="TetR_C_14"/>
    <property type="match status" value="1"/>
</dbReference>
<sequence>MPKDGPEGLRERKKRMTRAALRAAAVRLFSEHGPEAVTVEEICAEAGVSPRTFFNYFAAKEETLLPFTRDDCERFAREVAERPAHEQPQRAVRAVLEAAIGRAVAGPTWREEAALLRRHPVLAHRGVAATRSLRRALTEGLARRLGPQPPRLYLHVVASVSVAAMQAAVNAWQEDPEEGDVLRLLGEAFDRVEAGLAPPEE</sequence>
<dbReference type="GO" id="GO:0003700">
    <property type="term" value="F:DNA-binding transcription factor activity"/>
    <property type="evidence" value="ECO:0007669"/>
    <property type="project" value="TreeGrafter"/>
</dbReference>
<organism evidence="6 7">
    <name type="scientific">Nocardiopsis composta</name>
    <dbReference type="NCBI Taxonomy" id="157465"/>
    <lineage>
        <taxon>Bacteria</taxon>
        <taxon>Bacillati</taxon>
        <taxon>Actinomycetota</taxon>
        <taxon>Actinomycetes</taxon>
        <taxon>Streptosporangiales</taxon>
        <taxon>Nocardiopsidaceae</taxon>
        <taxon>Nocardiopsis</taxon>
    </lineage>
</organism>
<dbReference type="Gene3D" id="1.10.357.10">
    <property type="entry name" value="Tetracycline Repressor, domain 2"/>
    <property type="match status" value="1"/>
</dbReference>
<feature type="DNA-binding region" description="H-T-H motif" evidence="4">
    <location>
        <begin position="38"/>
        <end position="57"/>
    </location>
</feature>
<evidence type="ECO:0000259" key="5">
    <source>
        <dbReference type="PROSITE" id="PS50977"/>
    </source>
</evidence>
<proteinExistence type="predicted"/>
<dbReference type="EMBL" id="JACHDB010000001">
    <property type="protein sequence ID" value="MBB5432064.1"/>
    <property type="molecule type" value="Genomic_DNA"/>
</dbReference>
<dbReference type="PROSITE" id="PS50977">
    <property type="entry name" value="HTH_TETR_2"/>
    <property type="match status" value="1"/>
</dbReference>
<dbReference type="RefSeq" id="WP_184391679.1">
    <property type="nucleotide sequence ID" value="NZ_BAAAJD010000035.1"/>
</dbReference>
<dbReference type="PANTHER" id="PTHR30055:SF238">
    <property type="entry name" value="MYCOFACTOCIN BIOSYNTHESIS TRANSCRIPTIONAL REGULATOR MFTR-RELATED"/>
    <property type="match status" value="1"/>
</dbReference>
<evidence type="ECO:0000256" key="3">
    <source>
        <dbReference type="ARBA" id="ARBA00023163"/>
    </source>
</evidence>
<protein>
    <submittedName>
        <fullName evidence="6">AcrR family transcriptional regulator</fullName>
    </submittedName>
</protein>
<gene>
    <name evidence="6" type="ORF">HDA36_002148</name>
</gene>
<dbReference type="Pfam" id="PF00440">
    <property type="entry name" value="TetR_N"/>
    <property type="match status" value="1"/>
</dbReference>
<dbReference type="InterPro" id="IPR001647">
    <property type="entry name" value="HTH_TetR"/>
</dbReference>
<dbReference type="GO" id="GO:0000976">
    <property type="term" value="F:transcription cis-regulatory region binding"/>
    <property type="evidence" value="ECO:0007669"/>
    <property type="project" value="TreeGrafter"/>
</dbReference>
<dbReference type="SUPFAM" id="SSF46689">
    <property type="entry name" value="Homeodomain-like"/>
    <property type="match status" value="1"/>
</dbReference>
<feature type="domain" description="HTH tetR-type" evidence="5">
    <location>
        <begin position="15"/>
        <end position="75"/>
    </location>
</feature>
<evidence type="ECO:0000256" key="1">
    <source>
        <dbReference type="ARBA" id="ARBA00023015"/>
    </source>
</evidence>
<reference evidence="6 7" key="1">
    <citation type="submission" date="2020-08" db="EMBL/GenBank/DDBJ databases">
        <title>Sequencing the genomes of 1000 actinobacteria strains.</title>
        <authorList>
            <person name="Klenk H.-P."/>
        </authorList>
    </citation>
    <scope>NUCLEOTIDE SEQUENCE [LARGE SCALE GENOMIC DNA]</scope>
    <source>
        <strain evidence="6 7">DSM 44551</strain>
    </source>
</reference>
<evidence type="ECO:0000313" key="7">
    <source>
        <dbReference type="Proteomes" id="UP000572635"/>
    </source>
</evidence>
<dbReference type="PANTHER" id="PTHR30055">
    <property type="entry name" value="HTH-TYPE TRANSCRIPTIONAL REGULATOR RUTR"/>
    <property type="match status" value="1"/>
</dbReference>
<dbReference type="Gene3D" id="1.10.10.60">
    <property type="entry name" value="Homeodomain-like"/>
    <property type="match status" value="1"/>
</dbReference>
<evidence type="ECO:0000256" key="4">
    <source>
        <dbReference type="PROSITE-ProRule" id="PRU00335"/>
    </source>
</evidence>
<dbReference type="PROSITE" id="PS01081">
    <property type="entry name" value="HTH_TETR_1"/>
    <property type="match status" value="1"/>
</dbReference>
<dbReference type="InterPro" id="IPR050109">
    <property type="entry name" value="HTH-type_TetR-like_transc_reg"/>
</dbReference>
<keyword evidence="3" id="KW-0804">Transcription</keyword>
<keyword evidence="2 4" id="KW-0238">DNA-binding</keyword>
<evidence type="ECO:0000256" key="2">
    <source>
        <dbReference type="ARBA" id="ARBA00023125"/>
    </source>
</evidence>
<keyword evidence="7" id="KW-1185">Reference proteome</keyword>
<name>A0A7W8QKU0_9ACTN</name>
<dbReference type="InterPro" id="IPR041347">
    <property type="entry name" value="MftR_C"/>
</dbReference>
<accession>A0A7W8QKU0</accession>
<dbReference type="InterPro" id="IPR023772">
    <property type="entry name" value="DNA-bd_HTH_TetR-type_CS"/>
</dbReference>
<comment type="caution">
    <text evidence="6">The sequence shown here is derived from an EMBL/GenBank/DDBJ whole genome shotgun (WGS) entry which is preliminary data.</text>
</comment>